<feature type="transmembrane region" description="Helical" evidence="2">
    <location>
        <begin position="26"/>
        <end position="46"/>
    </location>
</feature>
<keyword evidence="2" id="KW-1133">Transmembrane helix</keyword>
<evidence type="ECO:0000256" key="2">
    <source>
        <dbReference type="SAM" id="Phobius"/>
    </source>
</evidence>
<dbReference type="Proteomes" id="UP000192491">
    <property type="component" value="Unassembled WGS sequence"/>
</dbReference>
<feature type="coiled-coil region" evidence="1">
    <location>
        <begin position="67"/>
        <end position="122"/>
    </location>
</feature>
<evidence type="ECO:0000313" key="3">
    <source>
        <dbReference type="EMBL" id="OQX12271.1"/>
    </source>
</evidence>
<accession>A0A1Y1QS75</accession>
<name>A0A1Y1QS75_9GAMM</name>
<dbReference type="EMBL" id="MTEJ01000069">
    <property type="protein sequence ID" value="OQX12271.1"/>
    <property type="molecule type" value="Genomic_DNA"/>
</dbReference>
<sequence length="270" mass="29942">MALEYKFENRGTVQVRPTGSDKRNPCWYMLIAALLLVLMMATWLFFSGYLTPVDSSGAHAVTLRGKMDEQERLLTKQLADIKALEDQLATVKREQQVQVSANDELTKKFAAASAELASEREKLVLYEGILSPSGLAEGLHIQHFGVKPRMVDDKGKKVEGLYNYHLVLSNIKGGDTSVDGSYSITINGKQDGKDVTVTHKDVTPAADKLATKFSVKHYQSLEGNLLFPKDFVPVTVKLKVTPNTGDAPERLTRSYEWATFNDSNASTKKE</sequence>
<dbReference type="AlphaFoldDB" id="A0A1Y1QS75"/>
<protein>
    <submittedName>
        <fullName evidence="3">Uncharacterized protein</fullName>
    </submittedName>
</protein>
<comment type="caution">
    <text evidence="3">The sequence shown here is derived from an EMBL/GenBank/DDBJ whole genome shotgun (WGS) entry which is preliminary data.</text>
</comment>
<proteinExistence type="predicted"/>
<keyword evidence="2" id="KW-0472">Membrane</keyword>
<dbReference type="InterPro" id="IPR046703">
    <property type="entry name" value="DUF6776"/>
</dbReference>
<evidence type="ECO:0000313" key="4">
    <source>
        <dbReference type="Proteomes" id="UP000192491"/>
    </source>
</evidence>
<evidence type="ECO:0000256" key="1">
    <source>
        <dbReference type="SAM" id="Coils"/>
    </source>
</evidence>
<organism evidence="3 4">
    <name type="scientific">Thiothrix lacustris</name>
    <dbReference type="NCBI Taxonomy" id="525917"/>
    <lineage>
        <taxon>Bacteria</taxon>
        <taxon>Pseudomonadati</taxon>
        <taxon>Pseudomonadota</taxon>
        <taxon>Gammaproteobacteria</taxon>
        <taxon>Thiotrichales</taxon>
        <taxon>Thiotrichaceae</taxon>
        <taxon>Thiothrix</taxon>
    </lineage>
</organism>
<gene>
    <name evidence="3" type="ORF">BWK73_15360</name>
</gene>
<dbReference type="Pfam" id="PF20567">
    <property type="entry name" value="DUF6776"/>
    <property type="match status" value="1"/>
</dbReference>
<keyword evidence="2" id="KW-0812">Transmembrane</keyword>
<reference evidence="3 4" key="1">
    <citation type="submission" date="2017-01" db="EMBL/GenBank/DDBJ databases">
        <title>Novel large sulfur bacteria in the metagenomes of groundwater-fed chemosynthetic microbial mats in the Lake Huron basin.</title>
        <authorList>
            <person name="Sharrar A.M."/>
            <person name="Flood B.E."/>
            <person name="Bailey J.V."/>
            <person name="Jones D.S."/>
            <person name="Biddanda B."/>
            <person name="Ruberg S.A."/>
            <person name="Marcus D.N."/>
            <person name="Dick G.J."/>
        </authorList>
    </citation>
    <scope>NUCLEOTIDE SEQUENCE [LARGE SCALE GENOMIC DNA]</scope>
    <source>
        <strain evidence="3">A8</strain>
    </source>
</reference>
<keyword evidence="1" id="KW-0175">Coiled coil</keyword>